<organism evidence="8 9">
    <name type="scientific">Hymenobacter jejuensis</name>
    <dbReference type="NCBI Taxonomy" id="2502781"/>
    <lineage>
        <taxon>Bacteria</taxon>
        <taxon>Pseudomonadati</taxon>
        <taxon>Bacteroidota</taxon>
        <taxon>Cytophagia</taxon>
        <taxon>Cytophagales</taxon>
        <taxon>Hymenobacteraceae</taxon>
        <taxon>Hymenobacter</taxon>
    </lineage>
</organism>
<dbReference type="InterPro" id="IPR006058">
    <property type="entry name" value="2Fe2S_fd_BS"/>
</dbReference>
<dbReference type="GO" id="GO:0005506">
    <property type="term" value="F:iron ion binding"/>
    <property type="evidence" value="ECO:0007669"/>
    <property type="project" value="InterPro"/>
</dbReference>
<evidence type="ECO:0000256" key="4">
    <source>
        <dbReference type="ARBA" id="ARBA00023002"/>
    </source>
</evidence>
<dbReference type="InterPro" id="IPR002888">
    <property type="entry name" value="2Fe-2S-bd"/>
</dbReference>
<dbReference type="InterPro" id="IPR001041">
    <property type="entry name" value="2Fe-2S_ferredoxin-type"/>
</dbReference>
<dbReference type="SMART" id="SM01092">
    <property type="entry name" value="CO_deh_flav_C"/>
    <property type="match status" value="1"/>
</dbReference>
<feature type="domain" description="2Fe-2S ferredoxin-type" evidence="6">
    <location>
        <begin position="1"/>
        <end position="84"/>
    </location>
</feature>
<dbReference type="InterPro" id="IPR012175">
    <property type="entry name" value="Xanth_DH_ssu_bac"/>
</dbReference>
<evidence type="ECO:0000313" key="8">
    <source>
        <dbReference type="EMBL" id="QDA60487.1"/>
    </source>
</evidence>
<dbReference type="InterPro" id="IPR016166">
    <property type="entry name" value="FAD-bd_PCMH"/>
</dbReference>
<accession>A0A5B8A027</accession>
<dbReference type="PANTHER" id="PTHR45444:SF3">
    <property type="entry name" value="XANTHINE DEHYDROGENASE"/>
    <property type="match status" value="1"/>
</dbReference>
<dbReference type="Pfam" id="PF03450">
    <property type="entry name" value="CO_deh_flav_C"/>
    <property type="match status" value="1"/>
</dbReference>
<keyword evidence="4" id="KW-0560">Oxidoreductase</keyword>
<dbReference type="PIRSF" id="PIRSF036557">
    <property type="entry name" value="XdhA_RC"/>
    <property type="match status" value="1"/>
</dbReference>
<dbReference type="CDD" id="cd00207">
    <property type="entry name" value="fer2"/>
    <property type="match status" value="1"/>
</dbReference>
<proteinExistence type="predicted"/>
<dbReference type="InterPro" id="IPR036010">
    <property type="entry name" value="2Fe-2S_ferredoxin-like_sf"/>
</dbReference>
<dbReference type="PROSITE" id="PS51387">
    <property type="entry name" value="FAD_PCMH"/>
    <property type="match status" value="1"/>
</dbReference>
<dbReference type="Gene3D" id="3.30.390.50">
    <property type="entry name" value="CO dehydrogenase flavoprotein, C-terminal domain"/>
    <property type="match status" value="1"/>
</dbReference>
<evidence type="ECO:0000259" key="7">
    <source>
        <dbReference type="PROSITE" id="PS51387"/>
    </source>
</evidence>
<dbReference type="Proteomes" id="UP000305398">
    <property type="component" value="Chromosome"/>
</dbReference>
<dbReference type="SUPFAM" id="SSF55447">
    <property type="entry name" value="CO dehydrogenase flavoprotein C-terminal domain-like"/>
    <property type="match status" value="1"/>
</dbReference>
<dbReference type="InterPro" id="IPR036683">
    <property type="entry name" value="CO_DH_flav_C_dom_sf"/>
</dbReference>
<dbReference type="GO" id="GO:0071949">
    <property type="term" value="F:FAD binding"/>
    <property type="evidence" value="ECO:0007669"/>
    <property type="project" value="InterPro"/>
</dbReference>
<dbReference type="Pfam" id="PF01799">
    <property type="entry name" value="Fer2_2"/>
    <property type="match status" value="1"/>
</dbReference>
<protein>
    <submittedName>
        <fullName evidence="8">2Fe-2S iron-sulfur cluster binding domain-containing protein</fullName>
    </submittedName>
</protein>
<dbReference type="GO" id="GO:0051537">
    <property type="term" value="F:2 iron, 2 sulfur cluster binding"/>
    <property type="evidence" value="ECO:0007669"/>
    <property type="project" value="InterPro"/>
</dbReference>
<dbReference type="PANTHER" id="PTHR45444">
    <property type="entry name" value="XANTHINE DEHYDROGENASE"/>
    <property type="match status" value="1"/>
</dbReference>
<sequence length="470" mass="51016">MIKFILNDREVSTALPPGTVLLDYIRYEKNLTGTKIGCREGDCGACTVLVGDSCHDRLRYRSFTSCLTPLGNVQGKHVVTVEGINTEGLNPIQQAMVDESATQCGFCTPGFVMSLAGFCLSDKLPTQQNAIAAIDGNICRCTGYKSIERAAARVAQLLEDRNGTEPAEFVAQQQILPRYFASIKERLHALAATASPNGHASAQEVQRVGGGTDLYVQKHTEMVETANHFLLDKSDLQGITREGNRCVIGGAATVTDLAESAVMQEFFPEFRPYLRLVSSTPIRNMATVAGNFVNASPIGDLTIMFLALDATLTLSDGHTSREIPLRQFYQGYKLLAKTPDETIASIRFALPDERTQFNFEKVSKRTHLDIASVNSACCLSTRGDLITAASVSAGGVGPTPMFLAKTSAFLTGKAISEELVQEAAELAQTEISPISDARGTETYKRLLLSQLLKAHFLTLFPHLSPQELLQ</sequence>
<keyword evidence="3" id="KW-0274">FAD</keyword>
<keyword evidence="5" id="KW-0408">Iron</keyword>
<reference evidence="8 9" key="1">
    <citation type="submission" date="2019-06" db="EMBL/GenBank/DDBJ databases">
        <authorList>
            <person name="Srinivasan S."/>
        </authorList>
    </citation>
    <scope>NUCLEOTIDE SEQUENCE [LARGE SCALE GENOMIC DNA]</scope>
    <source>
        <strain evidence="8 9">17J68-5</strain>
    </source>
</reference>
<dbReference type="GO" id="GO:0016491">
    <property type="term" value="F:oxidoreductase activity"/>
    <property type="evidence" value="ECO:0007669"/>
    <property type="project" value="UniProtKB-KW"/>
</dbReference>
<name>A0A5B8A027_9BACT</name>
<keyword evidence="9" id="KW-1185">Reference proteome</keyword>
<dbReference type="InterPro" id="IPR012675">
    <property type="entry name" value="Beta-grasp_dom_sf"/>
</dbReference>
<keyword evidence="1" id="KW-0285">Flavoprotein</keyword>
<dbReference type="Pfam" id="PF00941">
    <property type="entry name" value="FAD_binding_5"/>
    <property type="match status" value="1"/>
</dbReference>
<dbReference type="OrthoDB" id="9796880at2"/>
<dbReference type="InterPro" id="IPR036318">
    <property type="entry name" value="FAD-bd_PCMH-like_sf"/>
</dbReference>
<evidence type="ECO:0000259" key="6">
    <source>
        <dbReference type="PROSITE" id="PS51085"/>
    </source>
</evidence>
<dbReference type="SUPFAM" id="SSF54292">
    <property type="entry name" value="2Fe-2S ferredoxin-like"/>
    <property type="match status" value="1"/>
</dbReference>
<evidence type="ECO:0000256" key="1">
    <source>
        <dbReference type="ARBA" id="ARBA00022630"/>
    </source>
</evidence>
<dbReference type="SUPFAM" id="SSF56176">
    <property type="entry name" value="FAD-binding/transporter-associated domain-like"/>
    <property type="match status" value="1"/>
</dbReference>
<feature type="domain" description="FAD-binding PCMH-type" evidence="7">
    <location>
        <begin position="162"/>
        <end position="353"/>
    </location>
</feature>
<dbReference type="AlphaFoldDB" id="A0A5B8A027"/>
<dbReference type="KEGG" id="hyj:FHG12_10365"/>
<dbReference type="InterPro" id="IPR016169">
    <property type="entry name" value="FAD-bd_PCMH_sub2"/>
</dbReference>
<dbReference type="PROSITE" id="PS51085">
    <property type="entry name" value="2FE2S_FER_2"/>
    <property type="match status" value="1"/>
</dbReference>
<dbReference type="InterPro" id="IPR002346">
    <property type="entry name" value="Mopterin_DH_FAD-bd"/>
</dbReference>
<evidence type="ECO:0000256" key="3">
    <source>
        <dbReference type="ARBA" id="ARBA00022827"/>
    </source>
</evidence>
<dbReference type="Gene3D" id="3.10.20.30">
    <property type="match status" value="1"/>
</dbReference>
<evidence type="ECO:0000256" key="5">
    <source>
        <dbReference type="ARBA" id="ARBA00023004"/>
    </source>
</evidence>
<dbReference type="RefSeq" id="WP_139515663.1">
    <property type="nucleotide sequence ID" value="NZ_CP040896.1"/>
</dbReference>
<dbReference type="InterPro" id="IPR016208">
    <property type="entry name" value="Ald_Oxase/xanthine_DH-like"/>
</dbReference>
<dbReference type="SUPFAM" id="SSF47741">
    <property type="entry name" value="CO dehydrogenase ISP C-domain like"/>
    <property type="match status" value="1"/>
</dbReference>
<dbReference type="PROSITE" id="PS00197">
    <property type="entry name" value="2FE2S_FER_1"/>
    <property type="match status" value="1"/>
</dbReference>
<dbReference type="InterPro" id="IPR005107">
    <property type="entry name" value="CO_DH_flav_C"/>
</dbReference>
<keyword evidence="2" id="KW-0479">Metal-binding</keyword>
<evidence type="ECO:0000256" key="2">
    <source>
        <dbReference type="ARBA" id="ARBA00022723"/>
    </source>
</evidence>
<dbReference type="EMBL" id="CP040896">
    <property type="protein sequence ID" value="QDA60487.1"/>
    <property type="molecule type" value="Genomic_DNA"/>
</dbReference>
<dbReference type="Gene3D" id="1.10.150.120">
    <property type="entry name" value="[2Fe-2S]-binding domain"/>
    <property type="match status" value="1"/>
</dbReference>
<dbReference type="Pfam" id="PF00111">
    <property type="entry name" value="Fer2"/>
    <property type="match status" value="1"/>
</dbReference>
<dbReference type="InterPro" id="IPR036884">
    <property type="entry name" value="2Fe-2S-bd_dom_sf"/>
</dbReference>
<evidence type="ECO:0000313" key="9">
    <source>
        <dbReference type="Proteomes" id="UP000305398"/>
    </source>
</evidence>
<dbReference type="Gene3D" id="3.30.465.10">
    <property type="match status" value="1"/>
</dbReference>
<gene>
    <name evidence="8" type="ORF">FHG12_10365</name>
</gene>